<keyword evidence="1" id="KW-0472">Membrane</keyword>
<keyword evidence="1" id="KW-0812">Transmembrane</keyword>
<sequence length="61" mass="6832">MVKWVDAAFFLLKSSFLRVSDRVFSVSVSDAVLSGIVCMFVSCTSLICVWVEVVVRYTCTM</sequence>
<name>A0A5C3QDB4_9AGAR</name>
<evidence type="ECO:0000313" key="2">
    <source>
        <dbReference type="EMBL" id="TFK98420.1"/>
    </source>
</evidence>
<proteinExistence type="predicted"/>
<organism evidence="2 3">
    <name type="scientific">Pterulicium gracile</name>
    <dbReference type="NCBI Taxonomy" id="1884261"/>
    <lineage>
        <taxon>Eukaryota</taxon>
        <taxon>Fungi</taxon>
        <taxon>Dikarya</taxon>
        <taxon>Basidiomycota</taxon>
        <taxon>Agaricomycotina</taxon>
        <taxon>Agaricomycetes</taxon>
        <taxon>Agaricomycetidae</taxon>
        <taxon>Agaricales</taxon>
        <taxon>Pleurotineae</taxon>
        <taxon>Pterulaceae</taxon>
        <taxon>Pterulicium</taxon>
    </lineage>
</organism>
<gene>
    <name evidence="2" type="ORF">BDV98DRAFT_572654</name>
</gene>
<keyword evidence="1" id="KW-1133">Transmembrane helix</keyword>
<accession>A0A5C3QDB4</accession>
<dbReference type="Proteomes" id="UP000305067">
    <property type="component" value="Unassembled WGS sequence"/>
</dbReference>
<dbReference type="AlphaFoldDB" id="A0A5C3QDB4"/>
<protein>
    <submittedName>
        <fullName evidence="2">Uncharacterized protein</fullName>
    </submittedName>
</protein>
<evidence type="ECO:0000313" key="3">
    <source>
        <dbReference type="Proteomes" id="UP000305067"/>
    </source>
</evidence>
<evidence type="ECO:0000256" key="1">
    <source>
        <dbReference type="SAM" id="Phobius"/>
    </source>
</evidence>
<dbReference type="EMBL" id="ML178839">
    <property type="protein sequence ID" value="TFK98420.1"/>
    <property type="molecule type" value="Genomic_DNA"/>
</dbReference>
<feature type="transmembrane region" description="Helical" evidence="1">
    <location>
        <begin position="31"/>
        <end position="55"/>
    </location>
</feature>
<reference evidence="2 3" key="1">
    <citation type="journal article" date="2019" name="Nat. Ecol. Evol.">
        <title>Megaphylogeny resolves global patterns of mushroom evolution.</title>
        <authorList>
            <person name="Varga T."/>
            <person name="Krizsan K."/>
            <person name="Foldi C."/>
            <person name="Dima B."/>
            <person name="Sanchez-Garcia M."/>
            <person name="Sanchez-Ramirez S."/>
            <person name="Szollosi G.J."/>
            <person name="Szarkandi J.G."/>
            <person name="Papp V."/>
            <person name="Albert L."/>
            <person name="Andreopoulos W."/>
            <person name="Angelini C."/>
            <person name="Antonin V."/>
            <person name="Barry K.W."/>
            <person name="Bougher N.L."/>
            <person name="Buchanan P."/>
            <person name="Buyck B."/>
            <person name="Bense V."/>
            <person name="Catcheside P."/>
            <person name="Chovatia M."/>
            <person name="Cooper J."/>
            <person name="Damon W."/>
            <person name="Desjardin D."/>
            <person name="Finy P."/>
            <person name="Geml J."/>
            <person name="Haridas S."/>
            <person name="Hughes K."/>
            <person name="Justo A."/>
            <person name="Karasinski D."/>
            <person name="Kautmanova I."/>
            <person name="Kiss B."/>
            <person name="Kocsube S."/>
            <person name="Kotiranta H."/>
            <person name="LaButti K.M."/>
            <person name="Lechner B.E."/>
            <person name="Liimatainen K."/>
            <person name="Lipzen A."/>
            <person name="Lukacs Z."/>
            <person name="Mihaltcheva S."/>
            <person name="Morgado L.N."/>
            <person name="Niskanen T."/>
            <person name="Noordeloos M.E."/>
            <person name="Ohm R.A."/>
            <person name="Ortiz-Santana B."/>
            <person name="Ovrebo C."/>
            <person name="Racz N."/>
            <person name="Riley R."/>
            <person name="Savchenko A."/>
            <person name="Shiryaev A."/>
            <person name="Soop K."/>
            <person name="Spirin V."/>
            <person name="Szebenyi C."/>
            <person name="Tomsovsky M."/>
            <person name="Tulloss R.E."/>
            <person name="Uehling J."/>
            <person name="Grigoriev I.V."/>
            <person name="Vagvolgyi C."/>
            <person name="Papp T."/>
            <person name="Martin F.M."/>
            <person name="Miettinen O."/>
            <person name="Hibbett D.S."/>
            <person name="Nagy L.G."/>
        </authorList>
    </citation>
    <scope>NUCLEOTIDE SEQUENCE [LARGE SCALE GENOMIC DNA]</scope>
    <source>
        <strain evidence="2 3">CBS 309.79</strain>
    </source>
</reference>
<dbReference type="OrthoDB" id="73901at2759"/>
<keyword evidence="3" id="KW-1185">Reference proteome</keyword>